<proteinExistence type="predicted"/>
<name>A0AAN9EBR6_CROPI</name>
<protein>
    <recommendedName>
        <fullName evidence="3">RNase H type-1 domain-containing protein</fullName>
    </recommendedName>
</protein>
<evidence type="ECO:0008006" key="3">
    <source>
        <dbReference type="Google" id="ProtNLM"/>
    </source>
</evidence>
<gene>
    <name evidence="1" type="ORF">RIF29_36690</name>
</gene>
<dbReference type="PANTHER" id="PTHR47723:SF19">
    <property type="entry name" value="POLYNUCLEOTIDYL TRANSFERASE, RIBONUCLEASE H-LIKE SUPERFAMILY PROTEIN"/>
    <property type="match status" value="1"/>
</dbReference>
<organism evidence="1 2">
    <name type="scientific">Crotalaria pallida</name>
    <name type="common">Smooth rattlebox</name>
    <name type="synonym">Crotalaria striata</name>
    <dbReference type="NCBI Taxonomy" id="3830"/>
    <lineage>
        <taxon>Eukaryota</taxon>
        <taxon>Viridiplantae</taxon>
        <taxon>Streptophyta</taxon>
        <taxon>Embryophyta</taxon>
        <taxon>Tracheophyta</taxon>
        <taxon>Spermatophyta</taxon>
        <taxon>Magnoliopsida</taxon>
        <taxon>eudicotyledons</taxon>
        <taxon>Gunneridae</taxon>
        <taxon>Pentapetalae</taxon>
        <taxon>rosids</taxon>
        <taxon>fabids</taxon>
        <taxon>Fabales</taxon>
        <taxon>Fabaceae</taxon>
        <taxon>Papilionoideae</taxon>
        <taxon>50 kb inversion clade</taxon>
        <taxon>genistoids sensu lato</taxon>
        <taxon>core genistoids</taxon>
        <taxon>Crotalarieae</taxon>
        <taxon>Crotalaria</taxon>
    </lineage>
</organism>
<evidence type="ECO:0000313" key="1">
    <source>
        <dbReference type="EMBL" id="KAK7252612.1"/>
    </source>
</evidence>
<dbReference type="InterPro" id="IPR053151">
    <property type="entry name" value="RNase_H-like"/>
</dbReference>
<reference evidence="1 2" key="1">
    <citation type="submission" date="2024-01" db="EMBL/GenBank/DDBJ databases">
        <title>The genomes of 5 underutilized Papilionoideae crops provide insights into root nodulation and disease resistanc.</title>
        <authorList>
            <person name="Yuan L."/>
        </authorList>
    </citation>
    <scope>NUCLEOTIDE SEQUENCE [LARGE SCALE GENOMIC DNA]</scope>
    <source>
        <strain evidence="1">ZHUSHIDOU_FW_LH</strain>
        <tissue evidence="1">Leaf</tissue>
    </source>
</reference>
<evidence type="ECO:0000313" key="2">
    <source>
        <dbReference type="Proteomes" id="UP001372338"/>
    </source>
</evidence>
<dbReference type="EMBL" id="JAYWIO010000007">
    <property type="protein sequence ID" value="KAK7252612.1"/>
    <property type="molecule type" value="Genomic_DNA"/>
</dbReference>
<dbReference type="Proteomes" id="UP001372338">
    <property type="component" value="Unassembled WGS sequence"/>
</dbReference>
<accession>A0AAN9EBR6</accession>
<dbReference type="PANTHER" id="PTHR47723">
    <property type="entry name" value="OS05G0353850 PROTEIN"/>
    <property type="match status" value="1"/>
</dbReference>
<dbReference type="AlphaFoldDB" id="A0AAN9EBR6"/>
<keyword evidence="2" id="KW-1185">Reference proteome</keyword>
<sequence length="105" mass="11598">MISRDRNAIIFDGKRESVLGIKFQILRYPASVNHSLEKWRDHFYLKHEELVGWTPPLGDSMKLNVDGSLKQGPSLAACGGLIRDASGAFVHGFNCNLGVALFVKA</sequence>
<comment type="caution">
    <text evidence="1">The sequence shown here is derived from an EMBL/GenBank/DDBJ whole genome shotgun (WGS) entry which is preliminary data.</text>
</comment>